<dbReference type="KEGG" id="vni:VIBNI_B1061"/>
<dbReference type="EMBL" id="FO203527">
    <property type="protein sequence ID" value="CCO60834.1"/>
    <property type="molecule type" value="Genomic_DNA"/>
</dbReference>
<evidence type="ECO:0000313" key="2">
    <source>
        <dbReference type="Proteomes" id="UP000016895"/>
    </source>
</evidence>
<dbReference type="AlphaFoldDB" id="U4KH07"/>
<dbReference type="STRING" id="28173.VIBNI_B1061"/>
<accession>U4KH07</accession>
<sequence>MWRRVTYVRKLMFNESKEEFRTWLVKHNNISVKAAGDIVCRCNRLDHEVLESIDLSVSSTALYADALKQIKVYAIANKVNSKSQYNLTRSYRAALKKYCQYVNPETYVQYPTGYSIR</sequence>
<reference evidence="1 2" key="1">
    <citation type="journal article" date="2013" name="ISME J.">
        <title>Comparative genomics of pathogenic lineages of Vibrio nigripulchritudo identifies virulence-associated traits.</title>
        <authorList>
            <person name="Goudenege D."/>
            <person name="Labreuche Y."/>
            <person name="Krin E."/>
            <person name="Ansquer D."/>
            <person name="Mangenot S."/>
            <person name="Calteau A."/>
            <person name="Medigue C."/>
            <person name="Mazel D."/>
            <person name="Polz M.F."/>
            <person name="Le Roux F."/>
        </authorList>
    </citation>
    <scope>NUCLEOTIDE SEQUENCE [LARGE SCALE GENOMIC DNA]</scope>
    <source>
        <strain evidence="2">SnF1</strain>
    </source>
</reference>
<gene>
    <name evidence="1" type="ORF">VIBNI_B1061</name>
</gene>
<name>U4KH07_9VIBR</name>
<dbReference type="Proteomes" id="UP000016895">
    <property type="component" value="Chromosome 2"/>
</dbReference>
<proteinExistence type="predicted"/>
<protein>
    <submittedName>
        <fullName evidence="1">Uncharacterized protein</fullName>
    </submittedName>
</protein>
<organism evidence="1 2">
    <name type="scientific">Vibrio nigripulchritudo</name>
    <dbReference type="NCBI Taxonomy" id="28173"/>
    <lineage>
        <taxon>Bacteria</taxon>
        <taxon>Pseudomonadati</taxon>
        <taxon>Pseudomonadota</taxon>
        <taxon>Gammaproteobacteria</taxon>
        <taxon>Vibrionales</taxon>
        <taxon>Vibrionaceae</taxon>
        <taxon>Vibrio</taxon>
    </lineage>
</organism>
<keyword evidence="2" id="KW-1185">Reference proteome</keyword>
<evidence type="ECO:0000313" key="1">
    <source>
        <dbReference type="EMBL" id="CCO60834.1"/>
    </source>
</evidence>